<evidence type="ECO:0000313" key="2">
    <source>
        <dbReference type="Proteomes" id="UP000198866"/>
    </source>
</evidence>
<gene>
    <name evidence="1" type="ORF">SAMN05192539_101525</name>
</gene>
<dbReference type="EMBL" id="FNYE01000015">
    <property type="protein sequence ID" value="SEJ66208.1"/>
    <property type="molecule type" value="Genomic_DNA"/>
</dbReference>
<sequence length="73" mass="8177">MNTLLVKDLPRVDELDRETARRVRGGMLTIKAAEPPAWLKLPPVTMPAQVTLPLHPVVMPYDGPMPPQDPRLQ</sequence>
<keyword evidence="2" id="KW-1185">Reference proteome</keyword>
<protein>
    <submittedName>
        <fullName evidence="1">Uncharacterized protein</fullName>
    </submittedName>
</protein>
<organism evidence="1 2">
    <name type="scientific">Paraburkholderia diazotrophica</name>
    <dbReference type="NCBI Taxonomy" id="667676"/>
    <lineage>
        <taxon>Bacteria</taxon>
        <taxon>Pseudomonadati</taxon>
        <taxon>Pseudomonadota</taxon>
        <taxon>Betaproteobacteria</taxon>
        <taxon>Burkholderiales</taxon>
        <taxon>Burkholderiaceae</taxon>
        <taxon>Paraburkholderia</taxon>
    </lineage>
</organism>
<evidence type="ECO:0000313" key="1">
    <source>
        <dbReference type="EMBL" id="SEJ66208.1"/>
    </source>
</evidence>
<dbReference type="Proteomes" id="UP000198866">
    <property type="component" value="Unassembled WGS sequence"/>
</dbReference>
<dbReference type="RefSeq" id="WP_090868063.1">
    <property type="nucleotide sequence ID" value="NZ_FNYE01000015.1"/>
</dbReference>
<proteinExistence type="predicted"/>
<accession>A0A1H7ALG0</accession>
<reference evidence="2" key="1">
    <citation type="submission" date="2016-10" db="EMBL/GenBank/DDBJ databases">
        <authorList>
            <person name="Varghese N."/>
            <person name="Submissions S."/>
        </authorList>
    </citation>
    <scope>NUCLEOTIDE SEQUENCE [LARGE SCALE GENOMIC DNA]</scope>
    <source>
        <strain evidence="2">LMG 26031</strain>
    </source>
</reference>
<name>A0A1H7ALG0_9BURK</name>
<dbReference type="AlphaFoldDB" id="A0A1H7ALG0"/>
<dbReference type="OrthoDB" id="9102994at2"/>